<comment type="caution">
    <text evidence="3">The sequence shown here is derived from an EMBL/GenBank/DDBJ whole genome shotgun (WGS) entry which is preliminary data.</text>
</comment>
<keyword evidence="1" id="KW-0472">Membrane</keyword>
<gene>
    <name evidence="3" type="ORF">CPB84DRAFT_1733563</name>
</gene>
<dbReference type="Pfam" id="PF20151">
    <property type="entry name" value="DUF6533"/>
    <property type="match status" value="1"/>
</dbReference>
<dbReference type="AlphaFoldDB" id="A0A9P5NJK3"/>
<feature type="transmembrane region" description="Helical" evidence="1">
    <location>
        <begin position="122"/>
        <end position="142"/>
    </location>
</feature>
<accession>A0A9P5NJK3</accession>
<evidence type="ECO:0000256" key="1">
    <source>
        <dbReference type="SAM" id="Phobius"/>
    </source>
</evidence>
<keyword evidence="1" id="KW-0812">Transmembrane</keyword>
<reference evidence="3" key="1">
    <citation type="submission" date="2020-11" db="EMBL/GenBank/DDBJ databases">
        <authorList>
            <consortium name="DOE Joint Genome Institute"/>
            <person name="Ahrendt S."/>
            <person name="Riley R."/>
            <person name="Andreopoulos W."/>
            <person name="LaButti K."/>
            <person name="Pangilinan J."/>
            <person name="Ruiz-duenas F.J."/>
            <person name="Barrasa J.M."/>
            <person name="Sanchez-Garcia M."/>
            <person name="Camarero S."/>
            <person name="Miyauchi S."/>
            <person name="Serrano A."/>
            <person name="Linde D."/>
            <person name="Babiker R."/>
            <person name="Drula E."/>
            <person name="Ayuso-Fernandez I."/>
            <person name="Pacheco R."/>
            <person name="Padilla G."/>
            <person name="Ferreira P."/>
            <person name="Barriuso J."/>
            <person name="Kellner H."/>
            <person name="Castanera R."/>
            <person name="Alfaro M."/>
            <person name="Ramirez L."/>
            <person name="Pisabarro A.G."/>
            <person name="Kuo A."/>
            <person name="Tritt A."/>
            <person name="Lipzen A."/>
            <person name="He G."/>
            <person name="Yan M."/>
            <person name="Ng V."/>
            <person name="Cullen D."/>
            <person name="Martin F."/>
            <person name="Rosso M.-N."/>
            <person name="Henrissat B."/>
            <person name="Hibbett D."/>
            <person name="Martinez A.T."/>
            <person name="Grigoriev I.V."/>
        </authorList>
    </citation>
    <scope>NUCLEOTIDE SEQUENCE</scope>
    <source>
        <strain evidence="3">AH 44721</strain>
    </source>
</reference>
<feature type="transmembrane region" description="Helical" evidence="1">
    <location>
        <begin position="95"/>
        <end position="116"/>
    </location>
</feature>
<dbReference type="Proteomes" id="UP000724874">
    <property type="component" value="Unassembled WGS sequence"/>
</dbReference>
<evidence type="ECO:0000313" key="4">
    <source>
        <dbReference type="Proteomes" id="UP000724874"/>
    </source>
</evidence>
<keyword evidence="1" id="KW-1133">Transmembrane helix</keyword>
<feature type="domain" description="DUF6533" evidence="2">
    <location>
        <begin position="24"/>
        <end position="66"/>
    </location>
</feature>
<dbReference type="InterPro" id="IPR045340">
    <property type="entry name" value="DUF6533"/>
</dbReference>
<keyword evidence="4" id="KW-1185">Reference proteome</keyword>
<feature type="transmembrane region" description="Helical" evidence="1">
    <location>
        <begin position="12"/>
        <end position="32"/>
    </location>
</feature>
<protein>
    <recommendedName>
        <fullName evidence="2">DUF6533 domain-containing protein</fullName>
    </recommendedName>
</protein>
<dbReference type="OrthoDB" id="3350812at2759"/>
<evidence type="ECO:0000259" key="2">
    <source>
        <dbReference type="Pfam" id="PF20151"/>
    </source>
</evidence>
<feature type="transmembrane region" description="Helical" evidence="1">
    <location>
        <begin position="172"/>
        <end position="193"/>
    </location>
</feature>
<sequence length="328" mass="37388">MEAAQEAAIIQGLYGVIFVARGEVAAAALYVWDYLLTFGMEVDLVWTSRWNIIKVLFLVQRYLPLVDTCILTIYRDLQPGRTGHGCTILEQATGFLYVAGYVIAEALLTIRVWAVWNRSKALAFVLPIAFCIVWAPAFVVMWEFQNSLKFSPIPIPGVPGCFVIAASDILKWCWVSLIIWNAFTLFLMLIPGMRHYRSQLHSTLLYSVVYRDGTFYFAYLFVFSIINIVLSVTVTPTKRFFISSLERCLHSMMASRVILHMRDHARRPPEWDTAHSSGGPVEFAAPRPDTNIVSIHSQVDPIEVIECRVFDRFSKIFVFIFNAERVTP</sequence>
<organism evidence="3 4">
    <name type="scientific">Gymnopilus junonius</name>
    <name type="common">Spectacular rustgill mushroom</name>
    <name type="synonym">Gymnopilus spectabilis subsp. junonius</name>
    <dbReference type="NCBI Taxonomy" id="109634"/>
    <lineage>
        <taxon>Eukaryota</taxon>
        <taxon>Fungi</taxon>
        <taxon>Dikarya</taxon>
        <taxon>Basidiomycota</taxon>
        <taxon>Agaricomycotina</taxon>
        <taxon>Agaricomycetes</taxon>
        <taxon>Agaricomycetidae</taxon>
        <taxon>Agaricales</taxon>
        <taxon>Agaricineae</taxon>
        <taxon>Hymenogastraceae</taxon>
        <taxon>Gymnopilus</taxon>
    </lineage>
</organism>
<dbReference type="EMBL" id="JADNYJ010000091">
    <property type="protein sequence ID" value="KAF8887277.1"/>
    <property type="molecule type" value="Genomic_DNA"/>
</dbReference>
<proteinExistence type="predicted"/>
<evidence type="ECO:0000313" key="3">
    <source>
        <dbReference type="EMBL" id="KAF8887277.1"/>
    </source>
</evidence>
<feature type="transmembrane region" description="Helical" evidence="1">
    <location>
        <begin position="213"/>
        <end position="234"/>
    </location>
</feature>
<name>A0A9P5NJK3_GYMJU</name>